<proteinExistence type="predicted"/>
<feature type="region of interest" description="Disordered" evidence="1">
    <location>
        <begin position="50"/>
        <end position="88"/>
    </location>
</feature>
<keyword evidence="3" id="KW-1185">Reference proteome</keyword>
<dbReference type="AlphaFoldDB" id="A0A4Z2BCT2"/>
<accession>A0A4Z2BCT2</accession>
<reference evidence="2 3" key="1">
    <citation type="submission" date="2019-04" db="EMBL/GenBank/DDBJ databases">
        <title>The sequence and de novo assembly of Takifugu bimaculatus genome using PacBio and Hi-C technologies.</title>
        <authorList>
            <person name="Xu P."/>
            <person name="Liu B."/>
            <person name="Zhou Z."/>
        </authorList>
    </citation>
    <scope>NUCLEOTIDE SEQUENCE [LARGE SCALE GENOMIC DNA]</scope>
    <source>
        <strain evidence="2">TB-2018</strain>
        <tissue evidence="2">Muscle</tissue>
    </source>
</reference>
<protein>
    <submittedName>
        <fullName evidence="2">Uncharacterized protein</fullName>
    </submittedName>
</protein>
<name>A0A4Z2BCT2_9TELE</name>
<gene>
    <name evidence="2" type="ORF">fugu_003983</name>
</gene>
<dbReference type="Proteomes" id="UP000516260">
    <property type="component" value="Chromosome 4"/>
</dbReference>
<comment type="caution">
    <text evidence="2">The sequence shown here is derived from an EMBL/GenBank/DDBJ whole genome shotgun (WGS) entry which is preliminary data.</text>
</comment>
<sequence>MSPPLAPRFISLPLLCRPIPPRCSLFLFVFTVLDDALPVTAPLHHFSHPLHEQDAERAEEGGLQKDCEDEMRGTLVPERDKKKKKEGEGPCQFLAKCCC</sequence>
<dbReference type="EMBL" id="SWLE01000017">
    <property type="protein sequence ID" value="TNM89749.1"/>
    <property type="molecule type" value="Genomic_DNA"/>
</dbReference>
<evidence type="ECO:0000313" key="3">
    <source>
        <dbReference type="Proteomes" id="UP000516260"/>
    </source>
</evidence>
<evidence type="ECO:0000313" key="2">
    <source>
        <dbReference type="EMBL" id="TNM89749.1"/>
    </source>
</evidence>
<organism evidence="2 3">
    <name type="scientific">Takifugu bimaculatus</name>
    <dbReference type="NCBI Taxonomy" id="433685"/>
    <lineage>
        <taxon>Eukaryota</taxon>
        <taxon>Metazoa</taxon>
        <taxon>Chordata</taxon>
        <taxon>Craniata</taxon>
        <taxon>Vertebrata</taxon>
        <taxon>Euteleostomi</taxon>
        <taxon>Actinopterygii</taxon>
        <taxon>Neopterygii</taxon>
        <taxon>Teleostei</taxon>
        <taxon>Neoteleostei</taxon>
        <taxon>Acanthomorphata</taxon>
        <taxon>Eupercaria</taxon>
        <taxon>Tetraodontiformes</taxon>
        <taxon>Tetradontoidea</taxon>
        <taxon>Tetraodontidae</taxon>
        <taxon>Takifugu</taxon>
    </lineage>
</organism>
<evidence type="ECO:0000256" key="1">
    <source>
        <dbReference type="SAM" id="MobiDB-lite"/>
    </source>
</evidence>